<evidence type="ECO:0000256" key="2">
    <source>
        <dbReference type="ARBA" id="ARBA00004941"/>
    </source>
</evidence>
<dbReference type="GO" id="GO:0004056">
    <property type="term" value="F:argininosuccinate lyase activity"/>
    <property type="evidence" value="ECO:0007669"/>
    <property type="project" value="UniProtKB-UniRule"/>
</dbReference>
<dbReference type="FunFam" id="1.20.200.10:FF:000015">
    <property type="entry name" value="argininosuccinate lyase isoform X2"/>
    <property type="match status" value="1"/>
</dbReference>
<proteinExistence type="inferred from homology"/>
<dbReference type="HAMAP" id="MF_00006">
    <property type="entry name" value="Arg_succ_lyase"/>
    <property type="match status" value="1"/>
</dbReference>
<sequence>MALWGGRFSSETRNEVTQYSESISFDQRLYHFDIAGSKAHVTMLAEQGIIPAETAKAIREELDRIERRIDAGEFRYDIAMEDIHMHIESALIEALGAEGARVHSARSRNDQVALDIRLYLRSEVDSLIAELRHFQRALVAQADAHPRTVMPGFTHLQHAQPVLFAHHLLAYVEMLDRDAERLAGCRERINVMPLGSGAIAGSTLPINRERVCEELGFSRVTRNSMDAVADRDFAIELVSDLAIFAMHTSRLSEDLILWCSQEFDFIELDDAFCTGSSLMPQKKNPDVCELTRGKTARVYGALTALLTMCKGLPLTYNRDLQEDKVAIFDALDTVKMILKVYPPMIETMKLKEEKMLAAASDPALMATDIAEKLVELGVPFRTAHHRVGAFVKYCREHGKALDEVTLGEMKETIPEATPEFLTLFDPVASVAKRNITGGTGFEQVAKQLDFWKKSLEF</sequence>
<evidence type="ECO:0000256" key="7">
    <source>
        <dbReference type="HAMAP-Rule" id="MF_00006"/>
    </source>
</evidence>
<keyword evidence="5 7" id="KW-0028">Amino-acid biosynthesis</keyword>
<evidence type="ECO:0000256" key="3">
    <source>
        <dbReference type="ARBA" id="ARBA00012338"/>
    </source>
</evidence>
<evidence type="ECO:0000256" key="1">
    <source>
        <dbReference type="ARBA" id="ARBA00000985"/>
    </source>
</evidence>
<dbReference type="PANTHER" id="PTHR43814:SF1">
    <property type="entry name" value="ARGININOSUCCINATE LYASE"/>
    <property type="match status" value="1"/>
</dbReference>
<dbReference type="PRINTS" id="PR00145">
    <property type="entry name" value="ARGSUCLYASE"/>
</dbReference>
<keyword evidence="4 7" id="KW-0055">Arginine biosynthesis</keyword>
<dbReference type="CDD" id="cd01359">
    <property type="entry name" value="Argininosuccinate_lyase"/>
    <property type="match status" value="1"/>
</dbReference>
<dbReference type="AlphaFoldDB" id="A0A844G7W4"/>
<comment type="subcellular location">
    <subcellularLocation>
        <location evidence="7">Cytoplasm</location>
    </subcellularLocation>
</comment>
<feature type="domain" description="Fumarate lyase N-terminal" evidence="8">
    <location>
        <begin position="6"/>
        <end position="300"/>
    </location>
</feature>
<accession>A0A844G7W4</accession>
<gene>
    <name evidence="7 10" type="primary">argH</name>
    <name evidence="10" type="ORF">FYJ85_18525</name>
</gene>
<dbReference type="PANTHER" id="PTHR43814">
    <property type="entry name" value="ARGININOSUCCINATE LYASE"/>
    <property type="match status" value="1"/>
</dbReference>
<reference evidence="10 11" key="1">
    <citation type="submission" date="2019-08" db="EMBL/GenBank/DDBJ databases">
        <title>In-depth cultivation of the pig gut microbiome towards novel bacterial diversity and tailored functional studies.</title>
        <authorList>
            <person name="Wylensek D."/>
            <person name="Hitch T.C.A."/>
            <person name="Clavel T."/>
        </authorList>
    </citation>
    <scope>NUCLEOTIDE SEQUENCE [LARGE SCALE GENOMIC DNA]</scope>
    <source>
        <strain evidence="10 11">BBE-744-WT-12</strain>
    </source>
</reference>
<evidence type="ECO:0000256" key="5">
    <source>
        <dbReference type="ARBA" id="ARBA00022605"/>
    </source>
</evidence>
<dbReference type="EC" id="4.3.2.1" evidence="3 7"/>
<dbReference type="SUPFAM" id="SSF48557">
    <property type="entry name" value="L-aspartase-like"/>
    <property type="match status" value="1"/>
</dbReference>
<organism evidence="10 11">
    <name type="scientific">Victivallis lenta</name>
    <dbReference type="NCBI Taxonomy" id="2606640"/>
    <lineage>
        <taxon>Bacteria</taxon>
        <taxon>Pseudomonadati</taxon>
        <taxon>Lentisphaerota</taxon>
        <taxon>Lentisphaeria</taxon>
        <taxon>Victivallales</taxon>
        <taxon>Victivallaceae</taxon>
        <taxon>Victivallis</taxon>
    </lineage>
</organism>
<keyword evidence="11" id="KW-1185">Reference proteome</keyword>
<dbReference type="InterPro" id="IPR008948">
    <property type="entry name" value="L-Aspartase-like"/>
</dbReference>
<evidence type="ECO:0000256" key="4">
    <source>
        <dbReference type="ARBA" id="ARBA00022571"/>
    </source>
</evidence>
<dbReference type="InterPro" id="IPR000362">
    <property type="entry name" value="Fumarate_lyase_fam"/>
</dbReference>
<evidence type="ECO:0000259" key="8">
    <source>
        <dbReference type="Pfam" id="PF00206"/>
    </source>
</evidence>
<name>A0A844G7W4_9BACT</name>
<dbReference type="Pfam" id="PF14698">
    <property type="entry name" value="ASL_C2"/>
    <property type="match status" value="1"/>
</dbReference>
<dbReference type="FunFam" id="1.10.40.30:FF:000001">
    <property type="entry name" value="Argininosuccinate lyase"/>
    <property type="match status" value="1"/>
</dbReference>
<dbReference type="Proteomes" id="UP000435649">
    <property type="component" value="Unassembled WGS sequence"/>
</dbReference>
<comment type="caution">
    <text evidence="10">The sequence shown here is derived from an EMBL/GenBank/DDBJ whole genome shotgun (WGS) entry which is preliminary data.</text>
</comment>
<dbReference type="GO" id="GO:0005829">
    <property type="term" value="C:cytosol"/>
    <property type="evidence" value="ECO:0007669"/>
    <property type="project" value="TreeGrafter"/>
</dbReference>
<dbReference type="GO" id="GO:0042450">
    <property type="term" value="P:L-arginine biosynthetic process via ornithine"/>
    <property type="evidence" value="ECO:0007669"/>
    <property type="project" value="UniProtKB-UniRule"/>
</dbReference>
<dbReference type="PROSITE" id="PS00163">
    <property type="entry name" value="FUMARATE_LYASES"/>
    <property type="match status" value="1"/>
</dbReference>
<dbReference type="InterPro" id="IPR024083">
    <property type="entry name" value="Fumarase/histidase_N"/>
</dbReference>
<dbReference type="Gene3D" id="1.20.200.10">
    <property type="entry name" value="Fumarase/aspartase (Central domain)"/>
    <property type="match status" value="1"/>
</dbReference>
<evidence type="ECO:0000259" key="9">
    <source>
        <dbReference type="Pfam" id="PF14698"/>
    </source>
</evidence>
<dbReference type="RefSeq" id="WP_106052908.1">
    <property type="nucleotide sequence ID" value="NZ_CALXOB010000005.1"/>
</dbReference>
<evidence type="ECO:0000313" key="10">
    <source>
        <dbReference type="EMBL" id="MST99034.1"/>
    </source>
</evidence>
<dbReference type="InterPro" id="IPR029419">
    <property type="entry name" value="Arg_succ_lyase_C"/>
</dbReference>
<dbReference type="Gene3D" id="1.10.40.30">
    <property type="entry name" value="Fumarase/aspartase (C-terminal domain)"/>
    <property type="match status" value="1"/>
</dbReference>
<protein>
    <recommendedName>
        <fullName evidence="3 7">Argininosuccinate lyase</fullName>
        <shortName evidence="7">ASAL</shortName>
        <ecNumber evidence="3 7">4.3.2.1</ecNumber>
    </recommendedName>
    <alternativeName>
        <fullName evidence="7">Arginosuccinase</fullName>
    </alternativeName>
</protein>
<dbReference type="Gene3D" id="1.10.275.10">
    <property type="entry name" value="Fumarase/aspartase (N-terminal domain)"/>
    <property type="match status" value="1"/>
</dbReference>
<dbReference type="InterPro" id="IPR009049">
    <property type="entry name" value="Argininosuccinate_lyase"/>
</dbReference>
<dbReference type="Pfam" id="PF00206">
    <property type="entry name" value="Lyase_1"/>
    <property type="match status" value="1"/>
</dbReference>
<dbReference type="EMBL" id="VUNS01000028">
    <property type="protein sequence ID" value="MST99034.1"/>
    <property type="molecule type" value="Genomic_DNA"/>
</dbReference>
<dbReference type="UniPathway" id="UPA00068">
    <property type="reaction ID" value="UER00114"/>
</dbReference>
<comment type="catalytic activity">
    <reaction evidence="1 7">
        <text>2-(N(omega)-L-arginino)succinate = fumarate + L-arginine</text>
        <dbReference type="Rhea" id="RHEA:24020"/>
        <dbReference type="ChEBI" id="CHEBI:29806"/>
        <dbReference type="ChEBI" id="CHEBI:32682"/>
        <dbReference type="ChEBI" id="CHEBI:57472"/>
        <dbReference type="EC" id="4.3.2.1"/>
    </reaction>
</comment>
<keyword evidence="6 7" id="KW-0456">Lyase</keyword>
<keyword evidence="7" id="KW-0963">Cytoplasm</keyword>
<dbReference type="InterPro" id="IPR022761">
    <property type="entry name" value="Fumarate_lyase_N"/>
</dbReference>
<comment type="pathway">
    <text evidence="2 7">Amino-acid biosynthesis; L-arginine biosynthesis; L-arginine from L-ornithine and carbamoyl phosphate: step 3/3.</text>
</comment>
<comment type="similarity">
    <text evidence="7">Belongs to the lyase 1 family. Argininosuccinate lyase subfamily.</text>
</comment>
<evidence type="ECO:0000256" key="6">
    <source>
        <dbReference type="ARBA" id="ARBA00023239"/>
    </source>
</evidence>
<dbReference type="InterPro" id="IPR020557">
    <property type="entry name" value="Fumarate_lyase_CS"/>
</dbReference>
<dbReference type="PRINTS" id="PR00149">
    <property type="entry name" value="FUMRATELYASE"/>
</dbReference>
<feature type="domain" description="Argininosuccinate lyase C-terminal" evidence="9">
    <location>
        <begin position="364"/>
        <end position="431"/>
    </location>
</feature>
<dbReference type="NCBIfam" id="TIGR00838">
    <property type="entry name" value="argH"/>
    <property type="match status" value="1"/>
</dbReference>
<evidence type="ECO:0000313" key="11">
    <source>
        <dbReference type="Proteomes" id="UP000435649"/>
    </source>
</evidence>